<dbReference type="GO" id="GO:0005634">
    <property type="term" value="C:nucleus"/>
    <property type="evidence" value="ECO:0007669"/>
    <property type="project" value="UniProtKB-SubCell"/>
</dbReference>
<dbReference type="InterPro" id="IPR036188">
    <property type="entry name" value="FAD/NAD-bd_sf"/>
</dbReference>
<feature type="non-terminal residue" evidence="7">
    <location>
        <position position="767"/>
    </location>
</feature>
<dbReference type="SUPFAM" id="SSF54373">
    <property type="entry name" value="FAD-linked reductases, C-terminal domain"/>
    <property type="match status" value="1"/>
</dbReference>
<dbReference type="Pfam" id="PF04433">
    <property type="entry name" value="SWIRM"/>
    <property type="match status" value="1"/>
</dbReference>
<evidence type="ECO:0000256" key="4">
    <source>
        <dbReference type="PIRSR" id="PIRSR038051-1"/>
    </source>
</evidence>
<dbReference type="InterPro" id="IPR017366">
    <property type="entry name" value="Hist_Lys-spec_deMease"/>
</dbReference>
<comment type="subcellular location">
    <subcellularLocation>
        <location evidence="1">Nucleus</location>
    </subcellularLocation>
</comment>
<keyword evidence="3" id="KW-0560">Oxidoreductase</keyword>
<dbReference type="PANTHER" id="PTHR10742:SF386">
    <property type="entry name" value="LYSINE-SPECIFIC HISTONE DEMETHYLASE 1A"/>
    <property type="match status" value="1"/>
</dbReference>
<evidence type="ECO:0000256" key="1">
    <source>
        <dbReference type="ARBA" id="ARBA00004123"/>
    </source>
</evidence>
<comment type="caution">
    <text evidence="7">The sequence shown here is derived from an EMBL/GenBank/DDBJ whole genome shotgun (WGS) entry which is preliminary data.</text>
</comment>
<dbReference type="GO" id="GO:0006355">
    <property type="term" value="P:regulation of DNA-templated transcription"/>
    <property type="evidence" value="ECO:0007669"/>
    <property type="project" value="InterPro"/>
</dbReference>
<feature type="binding site" evidence="4">
    <location>
        <position position="179"/>
    </location>
    <ligand>
        <name>FAD</name>
        <dbReference type="ChEBI" id="CHEBI:57692"/>
    </ligand>
</feature>
<dbReference type="PROSITE" id="PS50934">
    <property type="entry name" value="SWIRM"/>
    <property type="match status" value="1"/>
</dbReference>
<sequence length="767" mass="86188">MISSASTRKRKLTNEEIAELIERGFPDVFKWEDDELALKSAAAHSRLPCDKMSSHEMAAFSDVIKSHISTAIYLHIRNKILQMWLLEPNVECTLDQTYEQIMQPFNSDRGLVRRVHAFLERYGYINFGIFHQLTPVPAHTKKKVIVIGAGVSGMAAARQLKHFGFDVVILESRPRTGGRVHSHAGVVSGFKADLGAMVLMGICGNPLVTLSKQFACTLDRLNGSNCTVYDTKGKPIDKRKDSLVEEAFNRIGDIASYIVHQRGCDSINGEPIDLETAYDNILCLMELRIQKKRLQFFKTYEEVVNTMKTIMEELTIYKKTVEEIGEKLKELDATPVSEFNSKNEKDVLRRCYKRDLMNAFKKFDGMEARRRNVDSFLTNLKRIEPKLSEVFMNSYDRRVLDFHLANLEYANGTRLRNLSLRHWDQDDENEIAGSHMTVREGMAHLVGKLVNGSDVLTERKVTSIEYKEDGVVVKAKHINEKDVVLGEEEYRGDAVLCTLPLGILKRSAKGEKGGPIFNPPLPPTKLGAIDRVGFGNLNKVVLIFDHIFWDDSMHFFGTTTTDDLSNFKGARGELYMFVAQYGKPVLMGLLAGAAADIAMDIPLKDEVRINKEKELCVSRAMEMLNKVFGSVCPAAPVEAVVTMWHKDEASLGCYSYMAKYSEAKDYDVLAESVRCRDEKGEYTGRERLFFAGEHTNRNYPATVHGALLSGIREAGRIADVFTGCPYATPENNVITLELEDDDDDIIPLTPEGKKEKKGEASGSGIEE</sequence>
<dbReference type="InterPro" id="IPR050281">
    <property type="entry name" value="Flavin_monoamine_oxidase"/>
</dbReference>
<dbReference type="Gene3D" id="1.10.287.80">
    <property type="entry name" value="ATP synthase, gamma subunit, helix hairpin domain"/>
    <property type="match status" value="1"/>
</dbReference>
<proteinExistence type="inferred from homology"/>
<dbReference type="Gene3D" id="3.90.660.10">
    <property type="match status" value="1"/>
</dbReference>
<dbReference type="PIRSF" id="PIRSF038051">
    <property type="entry name" value="Histone_Lys-demethylase"/>
    <property type="match status" value="1"/>
</dbReference>
<dbReference type="SUPFAM" id="SSF51905">
    <property type="entry name" value="FAD/NAD(P)-binding domain"/>
    <property type="match status" value="1"/>
</dbReference>
<name>A0AAN5I5S4_9BILA</name>
<feature type="domain" description="SWIRM" evidence="6">
    <location>
        <begin position="38"/>
        <end position="136"/>
    </location>
</feature>
<dbReference type="Gene3D" id="1.10.10.10">
    <property type="entry name" value="Winged helix-like DNA-binding domain superfamily/Winged helix DNA-binding domain"/>
    <property type="match status" value="1"/>
</dbReference>
<dbReference type="PANTHER" id="PTHR10742">
    <property type="entry name" value="FLAVIN MONOAMINE OXIDASE"/>
    <property type="match status" value="1"/>
</dbReference>
<keyword evidence="4" id="KW-0274">FAD</keyword>
<feature type="binding site" evidence="4">
    <location>
        <begin position="702"/>
        <end position="703"/>
    </location>
    <ligand>
        <name>FAD</name>
        <dbReference type="ChEBI" id="CHEBI:57692"/>
    </ligand>
</feature>
<dbReference type="Pfam" id="PF01593">
    <property type="entry name" value="Amino_oxidase"/>
    <property type="match status" value="1"/>
</dbReference>
<dbReference type="InterPro" id="IPR036388">
    <property type="entry name" value="WH-like_DNA-bd_sf"/>
</dbReference>
<dbReference type="InterPro" id="IPR007526">
    <property type="entry name" value="SWIRM"/>
</dbReference>
<keyword evidence="8" id="KW-1185">Reference proteome</keyword>
<evidence type="ECO:0000313" key="7">
    <source>
        <dbReference type="EMBL" id="GMR53323.1"/>
    </source>
</evidence>
<evidence type="ECO:0000259" key="6">
    <source>
        <dbReference type="PROSITE" id="PS50934"/>
    </source>
</evidence>
<dbReference type="GO" id="GO:0050660">
    <property type="term" value="F:flavin adenine dinucleotide binding"/>
    <property type="evidence" value="ECO:0007669"/>
    <property type="project" value="InterPro"/>
</dbReference>
<evidence type="ECO:0000256" key="5">
    <source>
        <dbReference type="SAM" id="MobiDB-lite"/>
    </source>
</evidence>
<feature type="binding site" evidence="4">
    <location>
        <position position="693"/>
    </location>
    <ligand>
        <name>FAD</name>
        <dbReference type="ChEBI" id="CHEBI:57692"/>
    </ligand>
</feature>
<dbReference type="GO" id="GO:0003682">
    <property type="term" value="F:chromatin binding"/>
    <property type="evidence" value="ECO:0007669"/>
    <property type="project" value="TreeGrafter"/>
</dbReference>
<accession>A0AAN5I5S4</accession>
<protein>
    <recommendedName>
        <fullName evidence="6">SWIRM domain-containing protein</fullName>
    </recommendedName>
</protein>
<keyword evidence="4" id="KW-0285">Flavoprotein</keyword>
<dbReference type="InterPro" id="IPR002937">
    <property type="entry name" value="Amino_oxidase"/>
</dbReference>
<feature type="binding site" evidence="4">
    <location>
        <position position="173"/>
    </location>
    <ligand>
        <name>FAD</name>
        <dbReference type="ChEBI" id="CHEBI:57692"/>
    </ligand>
</feature>
<dbReference type="SUPFAM" id="SSF46689">
    <property type="entry name" value="Homeodomain-like"/>
    <property type="match status" value="1"/>
</dbReference>
<reference evidence="8" key="1">
    <citation type="submission" date="2022-10" db="EMBL/GenBank/DDBJ databases">
        <title>Genome assembly of Pristionchus species.</title>
        <authorList>
            <person name="Yoshida K."/>
            <person name="Sommer R.J."/>
        </authorList>
    </citation>
    <scope>NUCLEOTIDE SEQUENCE [LARGE SCALE GENOMIC DNA]</scope>
    <source>
        <strain evidence="8">RS5460</strain>
    </source>
</reference>
<organism evidence="7 8">
    <name type="scientific">Pristionchus mayeri</name>
    <dbReference type="NCBI Taxonomy" id="1317129"/>
    <lineage>
        <taxon>Eukaryota</taxon>
        <taxon>Metazoa</taxon>
        <taxon>Ecdysozoa</taxon>
        <taxon>Nematoda</taxon>
        <taxon>Chromadorea</taxon>
        <taxon>Rhabditida</taxon>
        <taxon>Rhabditina</taxon>
        <taxon>Diplogasteromorpha</taxon>
        <taxon>Diplogasteroidea</taxon>
        <taxon>Neodiplogasteridae</taxon>
        <taxon>Pristionchus</taxon>
    </lineage>
</organism>
<dbReference type="GO" id="GO:0140682">
    <property type="term" value="F:FAD-dependent H3K4me/H3K4me3 demethylase activity"/>
    <property type="evidence" value="ECO:0007669"/>
    <property type="project" value="UniProtKB-ARBA"/>
</dbReference>
<comment type="cofactor">
    <cofactor evidence="4">
        <name>FAD</name>
        <dbReference type="ChEBI" id="CHEBI:57692"/>
    </cofactor>
</comment>
<evidence type="ECO:0000256" key="3">
    <source>
        <dbReference type="ARBA" id="ARBA00023002"/>
    </source>
</evidence>
<dbReference type="FunFam" id="1.10.10.10:FF:000064">
    <property type="entry name" value="Lysine-specific histone demethylase 1A"/>
    <property type="match status" value="1"/>
</dbReference>
<dbReference type="Gene3D" id="3.50.50.60">
    <property type="entry name" value="FAD/NAD(P)-binding domain"/>
    <property type="match status" value="2"/>
</dbReference>
<feature type="binding site" evidence="4">
    <location>
        <begin position="197"/>
        <end position="198"/>
    </location>
    <ligand>
        <name>FAD</name>
        <dbReference type="ChEBI" id="CHEBI:57692"/>
    </ligand>
</feature>
<feature type="region of interest" description="Disordered" evidence="5">
    <location>
        <begin position="741"/>
        <end position="767"/>
    </location>
</feature>
<evidence type="ECO:0000256" key="2">
    <source>
        <dbReference type="ARBA" id="ARBA00005995"/>
    </source>
</evidence>
<gene>
    <name evidence="7" type="ORF">PMAYCL1PPCAC_23518</name>
</gene>
<dbReference type="EMBL" id="BTRK01000005">
    <property type="protein sequence ID" value="GMR53323.1"/>
    <property type="molecule type" value="Genomic_DNA"/>
</dbReference>
<comment type="similarity">
    <text evidence="2">Belongs to the flavin monoamine oxidase family.</text>
</comment>
<evidence type="ECO:0000313" key="8">
    <source>
        <dbReference type="Proteomes" id="UP001328107"/>
    </source>
</evidence>
<dbReference type="AlphaFoldDB" id="A0AAN5I5S4"/>
<dbReference type="Proteomes" id="UP001328107">
    <property type="component" value="Unassembled WGS sequence"/>
</dbReference>
<dbReference type="InterPro" id="IPR009057">
    <property type="entry name" value="Homeodomain-like_sf"/>
</dbReference>